<dbReference type="NCBIfam" id="TIGR00472">
    <property type="entry name" value="pheT_bact"/>
    <property type="match status" value="1"/>
</dbReference>
<evidence type="ECO:0000313" key="20">
    <source>
        <dbReference type="EMBL" id="MFB9212978.1"/>
    </source>
</evidence>
<dbReference type="Pfam" id="PF17759">
    <property type="entry name" value="tRNA_synthFbeta"/>
    <property type="match status" value="1"/>
</dbReference>
<dbReference type="InterPro" id="IPR045864">
    <property type="entry name" value="aa-tRNA-synth_II/BPL/LPL"/>
</dbReference>
<name>A0ABV5J812_9BACT</name>
<keyword evidence="11 16" id="KW-0694">RNA-binding</keyword>
<keyword evidence="13 15" id="KW-0030">Aminoacyl-tRNA synthetase</keyword>
<feature type="domain" description="TRNA-binding" evidence="17">
    <location>
        <begin position="42"/>
        <end position="154"/>
    </location>
</feature>
<reference evidence="20 21" key="1">
    <citation type="submission" date="2024-09" db="EMBL/GenBank/DDBJ databases">
        <authorList>
            <person name="Sun Q."/>
            <person name="Mori K."/>
        </authorList>
    </citation>
    <scope>NUCLEOTIDE SEQUENCE [LARGE SCALE GENOMIC DNA]</scope>
    <source>
        <strain evidence="20 21">CECT 7682</strain>
    </source>
</reference>
<dbReference type="InterPro" id="IPR005147">
    <property type="entry name" value="tRNA_synthase_B5-dom"/>
</dbReference>
<evidence type="ECO:0000313" key="21">
    <source>
        <dbReference type="Proteomes" id="UP001589654"/>
    </source>
</evidence>
<evidence type="ECO:0000256" key="8">
    <source>
        <dbReference type="ARBA" id="ARBA00022741"/>
    </source>
</evidence>
<gene>
    <name evidence="15 20" type="primary">pheT</name>
    <name evidence="20" type="ORF">ACFFUR_14275</name>
</gene>
<evidence type="ECO:0000256" key="10">
    <source>
        <dbReference type="ARBA" id="ARBA00022842"/>
    </source>
</evidence>
<comment type="subcellular location">
    <subcellularLocation>
        <location evidence="1 15">Cytoplasm</location>
    </subcellularLocation>
</comment>
<keyword evidence="8 15" id="KW-0547">Nucleotide-binding</keyword>
<evidence type="ECO:0000259" key="18">
    <source>
        <dbReference type="PROSITE" id="PS51447"/>
    </source>
</evidence>
<organism evidence="20 21">
    <name type="scientific">Echinicola jeungdonensis</name>
    <dbReference type="NCBI Taxonomy" id="709343"/>
    <lineage>
        <taxon>Bacteria</taxon>
        <taxon>Pseudomonadati</taxon>
        <taxon>Bacteroidota</taxon>
        <taxon>Cytophagia</taxon>
        <taxon>Cytophagales</taxon>
        <taxon>Cyclobacteriaceae</taxon>
        <taxon>Echinicola</taxon>
    </lineage>
</organism>
<proteinExistence type="inferred from homology"/>
<dbReference type="SMART" id="SM00896">
    <property type="entry name" value="FDX-ACB"/>
    <property type="match status" value="1"/>
</dbReference>
<dbReference type="SUPFAM" id="SSF54991">
    <property type="entry name" value="Anticodon-binding domain of PheRS"/>
    <property type="match status" value="1"/>
</dbReference>
<dbReference type="Gene3D" id="3.30.70.380">
    <property type="entry name" value="Ferrodoxin-fold anticodon-binding domain"/>
    <property type="match status" value="1"/>
</dbReference>
<evidence type="ECO:0000256" key="13">
    <source>
        <dbReference type="ARBA" id="ARBA00023146"/>
    </source>
</evidence>
<keyword evidence="12 15" id="KW-0648">Protein biosynthesis</keyword>
<dbReference type="InterPro" id="IPR020825">
    <property type="entry name" value="Phe-tRNA_synthase-like_B3/B4"/>
</dbReference>
<keyword evidence="10 15" id="KW-0460">Magnesium</keyword>
<dbReference type="Gene3D" id="3.30.930.10">
    <property type="entry name" value="Bira Bifunctional Protein, Domain 2"/>
    <property type="match status" value="1"/>
</dbReference>
<dbReference type="PROSITE" id="PS51447">
    <property type="entry name" value="FDX_ACB"/>
    <property type="match status" value="1"/>
</dbReference>
<keyword evidence="6 15" id="KW-0436">Ligase</keyword>
<dbReference type="InterPro" id="IPR004532">
    <property type="entry name" value="Phe-tRNA-ligase_IIc_bsu_bact"/>
</dbReference>
<evidence type="ECO:0000256" key="3">
    <source>
        <dbReference type="ARBA" id="ARBA00011209"/>
    </source>
</evidence>
<dbReference type="EMBL" id="JBHMEW010000065">
    <property type="protein sequence ID" value="MFB9212978.1"/>
    <property type="molecule type" value="Genomic_DNA"/>
</dbReference>
<keyword evidence="9 15" id="KW-0067">ATP-binding</keyword>
<evidence type="ECO:0000256" key="12">
    <source>
        <dbReference type="ARBA" id="ARBA00022917"/>
    </source>
</evidence>
<dbReference type="PANTHER" id="PTHR10947:SF0">
    <property type="entry name" value="PHENYLALANINE--TRNA LIGASE BETA SUBUNIT"/>
    <property type="match status" value="1"/>
</dbReference>
<comment type="caution">
    <text evidence="20">The sequence shown here is derived from an EMBL/GenBank/DDBJ whole genome shotgun (WGS) entry which is preliminary data.</text>
</comment>
<keyword evidence="4 15" id="KW-0963">Cytoplasm</keyword>
<dbReference type="InterPro" id="IPR002547">
    <property type="entry name" value="tRNA-bd_dom"/>
</dbReference>
<dbReference type="InterPro" id="IPR009061">
    <property type="entry name" value="DNA-bd_dom_put_sf"/>
</dbReference>
<evidence type="ECO:0000256" key="15">
    <source>
        <dbReference type="HAMAP-Rule" id="MF_00283"/>
    </source>
</evidence>
<keyword evidence="21" id="KW-1185">Reference proteome</keyword>
<evidence type="ECO:0000256" key="4">
    <source>
        <dbReference type="ARBA" id="ARBA00022490"/>
    </source>
</evidence>
<evidence type="ECO:0000259" key="17">
    <source>
        <dbReference type="PROSITE" id="PS50886"/>
    </source>
</evidence>
<dbReference type="GO" id="GO:0004826">
    <property type="term" value="F:phenylalanine-tRNA ligase activity"/>
    <property type="evidence" value="ECO:0007669"/>
    <property type="project" value="UniProtKB-EC"/>
</dbReference>
<dbReference type="Gene3D" id="3.30.56.10">
    <property type="match status" value="2"/>
</dbReference>
<dbReference type="PANTHER" id="PTHR10947">
    <property type="entry name" value="PHENYLALANYL-TRNA SYNTHETASE BETA CHAIN AND LEUCINE-RICH REPEAT-CONTAINING PROTEIN 47"/>
    <property type="match status" value="1"/>
</dbReference>
<evidence type="ECO:0000256" key="11">
    <source>
        <dbReference type="ARBA" id="ARBA00022884"/>
    </source>
</evidence>
<dbReference type="SUPFAM" id="SSF55681">
    <property type="entry name" value="Class II aaRS and biotin synthetases"/>
    <property type="match status" value="1"/>
</dbReference>
<comment type="catalytic activity">
    <reaction evidence="14 15">
        <text>tRNA(Phe) + L-phenylalanine + ATP = L-phenylalanyl-tRNA(Phe) + AMP + diphosphate + H(+)</text>
        <dbReference type="Rhea" id="RHEA:19413"/>
        <dbReference type="Rhea" id="RHEA-COMP:9668"/>
        <dbReference type="Rhea" id="RHEA-COMP:9699"/>
        <dbReference type="ChEBI" id="CHEBI:15378"/>
        <dbReference type="ChEBI" id="CHEBI:30616"/>
        <dbReference type="ChEBI" id="CHEBI:33019"/>
        <dbReference type="ChEBI" id="CHEBI:58095"/>
        <dbReference type="ChEBI" id="CHEBI:78442"/>
        <dbReference type="ChEBI" id="CHEBI:78531"/>
        <dbReference type="ChEBI" id="CHEBI:456215"/>
        <dbReference type="EC" id="6.1.1.20"/>
    </reaction>
</comment>
<dbReference type="CDD" id="cd00769">
    <property type="entry name" value="PheRS_beta_core"/>
    <property type="match status" value="1"/>
</dbReference>
<dbReference type="Pfam" id="PF03484">
    <property type="entry name" value="B5"/>
    <property type="match status" value="1"/>
</dbReference>
<dbReference type="NCBIfam" id="NF045760">
    <property type="entry name" value="YtpR"/>
    <property type="match status" value="1"/>
</dbReference>
<dbReference type="InterPro" id="IPR041616">
    <property type="entry name" value="PheRS_beta_core"/>
</dbReference>
<dbReference type="Pfam" id="PF03147">
    <property type="entry name" value="FDX-ACB"/>
    <property type="match status" value="1"/>
</dbReference>
<feature type="domain" description="B5" evidence="19">
    <location>
        <begin position="408"/>
        <end position="484"/>
    </location>
</feature>
<keyword evidence="7 15" id="KW-0479">Metal-binding</keyword>
<evidence type="ECO:0000259" key="19">
    <source>
        <dbReference type="PROSITE" id="PS51483"/>
    </source>
</evidence>
<comment type="cofactor">
    <cofactor evidence="15">
        <name>Mg(2+)</name>
        <dbReference type="ChEBI" id="CHEBI:18420"/>
    </cofactor>
    <text evidence="15">Binds 2 magnesium ions per tetramer.</text>
</comment>
<dbReference type="Pfam" id="PF01588">
    <property type="entry name" value="tRNA_bind"/>
    <property type="match status" value="1"/>
</dbReference>
<dbReference type="InterPro" id="IPR005146">
    <property type="entry name" value="B3/B4_tRNA-bd"/>
</dbReference>
<evidence type="ECO:0000256" key="14">
    <source>
        <dbReference type="ARBA" id="ARBA00049255"/>
    </source>
</evidence>
<dbReference type="InterPro" id="IPR005121">
    <property type="entry name" value="Fdx_antiC-bd"/>
</dbReference>
<dbReference type="HAMAP" id="MF_00283">
    <property type="entry name" value="Phe_tRNA_synth_beta1"/>
    <property type="match status" value="1"/>
</dbReference>
<dbReference type="PROSITE" id="PS51483">
    <property type="entry name" value="B5"/>
    <property type="match status" value="1"/>
</dbReference>
<dbReference type="SMART" id="SM00874">
    <property type="entry name" value="B5"/>
    <property type="match status" value="1"/>
</dbReference>
<dbReference type="PROSITE" id="PS50886">
    <property type="entry name" value="TRBD"/>
    <property type="match status" value="1"/>
</dbReference>
<dbReference type="InterPro" id="IPR036690">
    <property type="entry name" value="Fdx_antiC-bd_sf"/>
</dbReference>
<dbReference type="Gene3D" id="2.40.50.140">
    <property type="entry name" value="Nucleic acid-binding proteins"/>
    <property type="match status" value="1"/>
</dbReference>
<dbReference type="SMART" id="SM00873">
    <property type="entry name" value="B3_4"/>
    <property type="match status" value="1"/>
</dbReference>
<protein>
    <recommendedName>
        <fullName evidence="15">Phenylalanine--tRNA ligase beta subunit</fullName>
        <ecNumber evidence="15">6.1.1.20</ecNumber>
    </recommendedName>
    <alternativeName>
        <fullName evidence="15">Phenylalanyl-tRNA synthetase beta subunit</fullName>
        <shortName evidence="15">PheRS</shortName>
    </alternativeName>
</protein>
<evidence type="ECO:0000256" key="16">
    <source>
        <dbReference type="PROSITE-ProRule" id="PRU00209"/>
    </source>
</evidence>
<dbReference type="RefSeq" id="WP_290248409.1">
    <property type="nucleotide sequence ID" value="NZ_JAUFQT010000001.1"/>
</dbReference>
<dbReference type="CDD" id="cd02796">
    <property type="entry name" value="tRNA_bind_bactPheRS"/>
    <property type="match status" value="1"/>
</dbReference>
<dbReference type="Pfam" id="PF03483">
    <property type="entry name" value="B3_4"/>
    <property type="match status" value="1"/>
</dbReference>
<keyword evidence="5 16" id="KW-0820">tRNA-binding</keyword>
<dbReference type="InterPro" id="IPR012340">
    <property type="entry name" value="NA-bd_OB-fold"/>
</dbReference>
<dbReference type="SUPFAM" id="SSF50249">
    <property type="entry name" value="Nucleic acid-binding proteins"/>
    <property type="match status" value="1"/>
</dbReference>
<dbReference type="SUPFAM" id="SSF46955">
    <property type="entry name" value="Putative DNA-binding domain"/>
    <property type="match status" value="1"/>
</dbReference>
<dbReference type="InterPro" id="IPR033714">
    <property type="entry name" value="tRNA_bind_bactPheRS"/>
</dbReference>
<dbReference type="SUPFAM" id="SSF56037">
    <property type="entry name" value="PheT/TilS domain"/>
    <property type="match status" value="1"/>
</dbReference>
<evidence type="ECO:0000256" key="2">
    <source>
        <dbReference type="ARBA" id="ARBA00008653"/>
    </source>
</evidence>
<evidence type="ECO:0000256" key="9">
    <source>
        <dbReference type="ARBA" id="ARBA00022840"/>
    </source>
</evidence>
<feature type="binding site" evidence="15">
    <location>
        <position position="468"/>
    </location>
    <ligand>
        <name>Mg(2+)</name>
        <dbReference type="ChEBI" id="CHEBI:18420"/>
        <note>shared with alpha subunit</note>
    </ligand>
</feature>
<evidence type="ECO:0000256" key="7">
    <source>
        <dbReference type="ARBA" id="ARBA00022723"/>
    </source>
</evidence>
<feature type="domain" description="FDX-ACB" evidence="18">
    <location>
        <begin position="709"/>
        <end position="802"/>
    </location>
</feature>
<dbReference type="Gene3D" id="3.50.40.10">
    <property type="entry name" value="Phenylalanyl-trna Synthetase, Chain B, domain 3"/>
    <property type="match status" value="1"/>
</dbReference>
<dbReference type="Proteomes" id="UP001589654">
    <property type="component" value="Unassembled WGS sequence"/>
</dbReference>
<feature type="binding site" evidence="15">
    <location>
        <position position="472"/>
    </location>
    <ligand>
        <name>Mg(2+)</name>
        <dbReference type="ChEBI" id="CHEBI:18420"/>
        <note>shared with alpha subunit</note>
    </ligand>
</feature>
<dbReference type="InterPro" id="IPR045060">
    <property type="entry name" value="Phe-tRNA-ligase_IIc_bsu"/>
</dbReference>
<evidence type="ECO:0000256" key="6">
    <source>
        <dbReference type="ARBA" id="ARBA00022598"/>
    </source>
</evidence>
<sequence>MKVAINRLKEFISFEESTEEIADKLTQSGLEVEGIERFESISGGLEGVVIGEVLSCSPHPNADRLKVTTVDIGGEEVPIVCGAPNVAQGQKVVVATVGAQLCPNGGEAFTIKKAKIRGEVSHGMICAEDELGLGKSHDGILVLDTEMDNGTPASDYFQIESTDVLEIGLTPNRADAASHLGVARDLKALLKKDLALPDVEGFQVDDHSRPVSIEVEDAADCPRYAGLTLSNVKVGPSPEWLQNYLKALGLEPINNIVDLTNFILHDLGQPLHAFDLDQVAGDKIIVKKLPKGTVFTTLDEKERKLSGEELMICDENHGLCMAGIFGGVGSGVTQSTSTIFLESAYFSPDVIRKGSLQHGLKTDASFRFERGTDPNMPVYALKRAAMLIKELAGGKVSSEIIDLYPKPVEDFEIDVKYRNIDRLIGKNIPKEEVKAILESLDIQVADASEGGFKAIVKPYRVDVTREADIIEEILRIYGFENVLLSDTYQSSYLAEHPAKDSNKLQFRVSELLSGMGYYEMMTNSLTKPGYAEQSTHLDEGQSVEIVNKLSEDLGVMRQTLLFTGLEVLAHNINRRQKDLRFFEFGSTYHKEEEGYREESHLSLFLTGDRADESWLEPSKPVAFPDIYSVVEKLLDKLNIQTPEVEIIHESPFDYALKLKLGKKEIGTVGLLSPKITKQAEVKQEVFFAELRWDYLLKKASGLKKYQEISKFPEVRRDLSLVIDKEVTFDAVRKIAEKAGGKLLKHIGVFDVYQGENLEQGKKAYALSFFLQDNEKTLTDKIIDKSMDRLMKSFEKEIGALIRK</sequence>
<accession>A0ABV5J812</accession>
<evidence type="ECO:0000256" key="1">
    <source>
        <dbReference type="ARBA" id="ARBA00004496"/>
    </source>
</evidence>
<comment type="similarity">
    <text evidence="2 15">Belongs to the phenylalanyl-tRNA synthetase beta subunit family. Type 1 subfamily.</text>
</comment>
<comment type="subunit">
    <text evidence="3 15">Tetramer of two alpha and two beta subunits.</text>
</comment>
<feature type="binding site" evidence="15">
    <location>
        <position position="462"/>
    </location>
    <ligand>
        <name>Mg(2+)</name>
        <dbReference type="ChEBI" id="CHEBI:18420"/>
        <note>shared with alpha subunit</note>
    </ligand>
</feature>
<feature type="binding site" evidence="15">
    <location>
        <position position="471"/>
    </location>
    <ligand>
        <name>Mg(2+)</name>
        <dbReference type="ChEBI" id="CHEBI:18420"/>
        <note>shared with alpha subunit</note>
    </ligand>
</feature>
<evidence type="ECO:0000256" key="5">
    <source>
        <dbReference type="ARBA" id="ARBA00022555"/>
    </source>
</evidence>
<dbReference type="EC" id="6.1.1.20" evidence="15"/>